<protein>
    <submittedName>
        <fullName evidence="2">GNAT family N-acetyltransferase</fullName>
    </submittedName>
</protein>
<sequence length="176" mass="19930">MIEIRLLTEQDEQALALPNEAFSLFGRLQVRYDEMGWQAKEERFAPEDVSQQIFPEEHYVMADVLKQGFAVGAFDGETCVGLGIFTDDWLKYMYLADLKVAGAYRGQGIAEQLLHFALKAAQEKGYAGLWTIGQDNNLGACRFYLKTGFVIGGLNTRSYTHTQQEGKADVYFYWEG</sequence>
<feature type="domain" description="N-acetyltransferase" evidence="1">
    <location>
        <begin position="2"/>
        <end position="176"/>
    </location>
</feature>
<dbReference type="InterPro" id="IPR000182">
    <property type="entry name" value="GNAT_dom"/>
</dbReference>
<reference evidence="2" key="1">
    <citation type="submission" date="2023-03" db="EMBL/GenBank/DDBJ databases">
        <authorList>
            <person name="Shen W."/>
            <person name="Cai J."/>
        </authorList>
    </citation>
    <scope>NUCLEOTIDE SEQUENCE</scope>
    <source>
        <strain evidence="2">B226-2</strain>
    </source>
</reference>
<dbReference type="Gene3D" id="3.40.630.30">
    <property type="match status" value="1"/>
</dbReference>
<dbReference type="Pfam" id="PF00583">
    <property type="entry name" value="Acetyltransf_1"/>
    <property type="match status" value="1"/>
</dbReference>
<dbReference type="PROSITE" id="PS51186">
    <property type="entry name" value="GNAT"/>
    <property type="match status" value="1"/>
</dbReference>
<organism evidence="2 3">
    <name type="scientific">Enterococcus asini</name>
    <dbReference type="NCBI Taxonomy" id="57732"/>
    <lineage>
        <taxon>Bacteria</taxon>
        <taxon>Bacillati</taxon>
        <taxon>Bacillota</taxon>
        <taxon>Bacilli</taxon>
        <taxon>Lactobacillales</taxon>
        <taxon>Enterococcaceae</taxon>
        <taxon>Enterococcus</taxon>
    </lineage>
</organism>
<dbReference type="GO" id="GO:0016747">
    <property type="term" value="F:acyltransferase activity, transferring groups other than amino-acyl groups"/>
    <property type="evidence" value="ECO:0007669"/>
    <property type="project" value="InterPro"/>
</dbReference>
<name>A0AAW8TZ00_9ENTE</name>
<dbReference type="CDD" id="cd04301">
    <property type="entry name" value="NAT_SF"/>
    <property type="match status" value="1"/>
</dbReference>
<evidence type="ECO:0000259" key="1">
    <source>
        <dbReference type="PROSITE" id="PS51186"/>
    </source>
</evidence>
<dbReference type="InterPro" id="IPR008125">
    <property type="entry name" value="Streptothricin_AcTrfase"/>
</dbReference>
<dbReference type="InterPro" id="IPR016181">
    <property type="entry name" value="Acyl_CoA_acyltransferase"/>
</dbReference>
<dbReference type="SUPFAM" id="SSF55729">
    <property type="entry name" value="Acyl-CoA N-acyltransferases (Nat)"/>
    <property type="match status" value="1"/>
</dbReference>
<gene>
    <name evidence="2" type="ORF">P7H43_06730</name>
</gene>
<dbReference type="AlphaFoldDB" id="A0AAW8TZ00"/>
<dbReference type="PRINTS" id="PR01754">
    <property type="entry name" value="SACTRNSFRASE"/>
</dbReference>
<evidence type="ECO:0000313" key="3">
    <source>
        <dbReference type="Proteomes" id="UP001256711"/>
    </source>
</evidence>
<proteinExistence type="predicted"/>
<dbReference type="Proteomes" id="UP001256711">
    <property type="component" value="Unassembled WGS sequence"/>
</dbReference>
<accession>A0AAW8TZ00</accession>
<evidence type="ECO:0000313" key="2">
    <source>
        <dbReference type="EMBL" id="MDT2810172.1"/>
    </source>
</evidence>
<comment type="caution">
    <text evidence="2">The sequence shown here is derived from an EMBL/GenBank/DDBJ whole genome shotgun (WGS) entry which is preliminary data.</text>
</comment>
<dbReference type="EMBL" id="JARQBJ010000003">
    <property type="protein sequence ID" value="MDT2810172.1"/>
    <property type="molecule type" value="Genomic_DNA"/>
</dbReference>
<dbReference type="RefSeq" id="WP_311835361.1">
    <property type="nucleotide sequence ID" value="NZ_JARQBJ010000003.1"/>
</dbReference>